<dbReference type="Proteomes" id="UP000664771">
    <property type="component" value="Unassembled WGS sequence"/>
</dbReference>
<gene>
    <name evidence="2" type="ORF">J2D73_17510</name>
</gene>
<reference evidence="2 3" key="1">
    <citation type="submission" date="2021-03" db="EMBL/GenBank/DDBJ databases">
        <title>The complete genome sequence of Acetobacter sacchari TBRC 11175.</title>
        <authorList>
            <person name="Charoenyingcharoen P."/>
            <person name="Yukphan P."/>
        </authorList>
    </citation>
    <scope>NUCLEOTIDE SEQUENCE [LARGE SCALE GENOMIC DNA]</scope>
    <source>
        <strain evidence="2 3">TBRC 11175</strain>
    </source>
</reference>
<feature type="transmembrane region" description="Helical" evidence="1">
    <location>
        <begin position="248"/>
        <end position="271"/>
    </location>
</feature>
<keyword evidence="1" id="KW-1133">Transmembrane helix</keyword>
<feature type="transmembrane region" description="Helical" evidence="1">
    <location>
        <begin position="292"/>
        <end position="317"/>
    </location>
</feature>
<feature type="transmembrane region" description="Helical" evidence="1">
    <location>
        <begin position="337"/>
        <end position="359"/>
    </location>
</feature>
<dbReference type="EMBL" id="JAFVMF010000025">
    <property type="protein sequence ID" value="MBO1361586.1"/>
    <property type="molecule type" value="Genomic_DNA"/>
</dbReference>
<evidence type="ECO:0008006" key="4">
    <source>
        <dbReference type="Google" id="ProtNLM"/>
    </source>
</evidence>
<dbReference type="RefSeq" id="WP_207883453.1">
    <property type="nucleotide sequence ID" value="NZ_JAFVMF010000025.1"/>
</dbReference>
<feature type="transmembrane region" description="Helical" evidence="1">
    <location>
        <begin position="48"/>
        <end position="69"/>
    </location>
</feature>
<feature type="transmembrane region" description="Helical" evidence="1">
    <location>
        <begin position="380"/>
        <end position="407"/>
    </location>
</feature>
<feature type="transmembrane region" description="Helical" evidence="1">
    <location>
        <begin position="179"/>
        <end position="200"/>
    </location>
</feature>
<proteinExistence type="predicted"/>
<name>A0ABS3M074_9PROT</name>
<keyword evidence="1" id="KW-0472">Membrane</keyword>
<feature type="transmembrane region" description="Helical" evidence="1">
    <location>
        <begin position="81"/>
        <end position="109"/>
    </location>
</feature>
<feature type="transmembrane region" description="Helical" evidence="1">
    <location>
        <begin position="561"/>
        <end position="579"/>
    </location>
</feature>
<keyword evidence="1" id="KW-0812">Transmembrane</keyword>
<keyword evidence="3" id="KW-1185">Reference proteome</keyword>
<evidence type="ECO:0000313" key="3">
    <source>
        <dbReference type="Proteomes" id="UP000664771"/>
    </source>
</evidence>
<evidence type="ECO:0000256" key="1">
    <source>
        <dbReference type="SAM" id="Phobius"/>
    </source>
</evidence>
<feature type="transmembrane region" description="Helical" evidence="1">
    <location>
        <begin position="438"/>
        <end position="457"/>
    </location>
</feature>
<evidence type="ECO:0000313" key="2">
    <source>
        <dbReference type="EMBL" id="MBO1361586.1"/>
    </source>
</evidence>
<accession>A0ABS3M074</accession>
<organism evidence="2 3">
    <name type="scientific">Acetobacter sacchari</name>
    <dbReference type="NCBI Taxonomy" id="2661687"/>
    <lineage>
        <taxon>Bacteria</taxon>
        <taxon>Pseudomonadati</taxon>
        <taxon>Pseudomonadota</taxon>
        <taxon>Alphaproteobacteria</taxon>
        <taxon>Acetobacterales</taxon>
        <taxon>Acetobacteraceae</taxon>
        <taxon>Acetobacter</taxon>
    </lineage>
</organism>
<feature type="transmembrane region" description="Helical" evidence="1">
    <location>
        <begin position="212"/>
        <end position="236"/>
    </location>
</feature>
<protein>
    <recommendedName>
        <fullName evidence="4">NADH:quinone oxidoreductase/Mrp antiporter membrane subunit domain-containing protein</fullName>
    </recommendedName>
</protein>
<comment type="caution">
    <text evidence="2">The sequence shown here is derived from an EMBL/GenBank/DDBJ whole genome shotgun (WGS) entry which is preliminary data.</text>
</comment>
<sequence>MHARFASLSVALWVAAPLCGVCCAAFPAVAVWPFPLGAAFARPDAIGALFLFPLALAPLALAGASHVAATSAGARDRTDWGYALACLATFCADPVLLAFVVSGAVLVAARPSRGGGEVAARALLLGAACLWRSDWLICGALLLCVSGGGTKRVGRSHLLVMSLALLVASRSVLQHAEPLAAGPTALLMAGALAVGAWRAVRALTCRTLSEALSSLAAIVFAFMLVAAALAAQARAADMALSANTAEKAFVLGLVTVWPAAAVLLTLGDTVSARAGSDHLDRLGGLPLFAPRLASLFAGALFLVSFLPPSGAFSLLWLETEIVLESPAGDSLAAKTPFLLTLACFGALVGLAGLASVRVATQTLLGGARTPRMAATQDVAWPEAAPVLCGLGLTMAAALAPGVLFFAARPVLRAFSGGAGFTDQTQLLSLIAPDGLSRFTPLALFVCVVFAASLARIAQVRPARQSSMEDASGSRFGAAFLAERGSSQSAPWAGGMKTRASWLPFGEPRIWPSLSMQGDLARALLWPGCGATWRRGLRRQARLLITGVRALSVRVSRVEDQGLVIALALAGLGLIIGALWG</sequence>